<feature type="transmembrane region" description="Helical" evidence="1">
    <location>
        <begin position="25"/>
        <end position="47"/>
    </location>
</feature>
<dbReference type="PANTHER" id="PTHR37938:SF1">
    <property type="entry name" value="BLL0215 PROTEIN"/>
    <property type="match status" value="1"/>
</dbReference>
<keyword evidence="1" id="KW-0472">Membrane</keyword>
<evidence type="ECO:0000313" key="3">
    <source>
        <dbReference type="EMBL" id="MTD14159.1"/>
    </source>
</evidence>
<feature type="domain" description="YdbS-like PH" evidence="2">
    <location>
        <begin position="78"/>
        <end position="141"/>
    </location>
</feature>
<keyword evidence="1" id="KW-1133">Transmembrane helix</keyword>
<feature type="transmembrane region" description="Helical" evidence="1">
    <location>
        <begin position="53"/>
        <end position="76"/>
    </location>
</feature>
<dbReference type="EMBL" id="WLYK01000002">
    <property type="protein sequence ID" value="MTD14159.1"/>
    <property type="molecule type" value="Genomic_DNA"/>
</dbReference>
<dbReference type="PANTHER" id="PTHR37938">
    <property type="entry name" value="BLL0215 PROTEIN"/>
    <property type="match status" value="1"/>
</dbReference>
<reference evidence="3 4" key="1">
    <citation type="submission" date="2019-11" db="EMBL/GenBank/DDBJ databases">
        <authorList>
            <person name="Jiang L.-Q."/>
        </authorList>
    </citation>
    <scope>NUCLEOTIDE SEQUENCE [LARGE SCALE GENOMIC DNA]</scope>
    <source>
        <strain evidence="3 4">YIM 132087</strain>
    </source>
</reference>
<evidence type="ECO:0000256" key="1">
    <source>
        <dbReference type="SAM" id="Phobius"/>
    </source>
</evidence>
<dbReference type="InterPro" id="IPR005182">
    <property type="entry name" value="YdbS-like_PH"/>
</dbReference>
<proteinExistence type="predicted"/>
<gene>
    <name evidence="3" type="ORF">GIS00_09400</name>
</gene>
<dbReference type="AlphaFoldDB" id="A0A7K1FLA6"/>
<evidence type="ECO:0000313" key="4">
    <source>
        <dbReference type="Proteomes" id="UP000460221"/>
    </source>
</evidence>
<dbReference type="Proteomes" id="UP000460221">
    <property type="component" value="Unassembled WGS sequence"/>
</dbReference>
<accession>A0A7K1FLA6</accession>
<name>A0A7K1FLA6_9ACTN</name>
<comment type="caution">
    <text evidence="3">The sequence shown here is derived from an EMBL/GenBank/DDBJ whole genome shotgun (WGS) entry which is preliminary data.</text>
</comment>
<protein>
    <submittedName>
        <fullName evidence="3">PH domain-containing protein</fullName>
    </submittedName>
</protein>
<sequence>MAYPDNLLSRGESVVLSKRPHWKMLVLPIIFFIVIVGGGFTLAAVLRNWEYHTIAWIVIGVLGLLLLIWLVVVPFLRWRTEHFVITNYHVFFRSGILHRREHQIPLGHIQNMETSVSFWGRLLGFGTLIVESAADQPLEFENVASLPKVQSVLNQLIMDDKQAHRGGPQQGGYPTGPTPAQG</sequence>
<evidence type="ECO:0000259" key="2">
    <source>
        <dbReference type="Pfam" id="PF03703"/>
    </source>
</evidence>
<organism evidence="3 4">
    <name type="scientific">Nakamurella alba</name>
    <dbReference type="NCBI Taxonomy" id="2665158"/>
    <lineage>
        <taxon>Bacteria</taxon>
        <taxon>Bacillati</taxon>
        <taxon>Actinomycetota</taxon>
        <taxon>Actinomycetes</taxon>
        <taxon>Nakamurellales</taxon>
        <taxon>Nakamurellaceae</taxon>
        <taxon>Nakamurella</taxon>
    </lineage>
</organism>
<dbReference type="RefSeq" id="WP_154768172.1">
    <property type="nucleotide sequence ID" value="NZ_WLYK01000002.1"/>
</dbReference>
<dbReference type="Pfam" id="PF03703">
    <property type="entry name" value="bPH_2"/>
    <property type="match status" value="1"/>
</dbReference>
<keyword evidence="4" id="KW-1185">Reference proteome</keyword>
<keyword evidence="1" id="KW-0812">Transmembrane</keyword>